<gene>
    <name evidence="1" type="ORF">N7452_010240</name>
</gene>
<comment type="caution">
    <text evidence="1">The sequence shown here is derived from an EMBL/GenBank/DDBJ whole genome shotgun (WGS) entry which is preliminary data.</text>
</comment>
<sequence length="120" mass="13457">MAIVKFSHTVHLIDLVTGVSMFLPNPPPSVTSSPWQKSIFHSKPTTHYGGLEAYLPFGSPKASRDVLPNSNRGTAGTHAHHYQYHHVSRHQDSTRMLENYSPSLVGFQWSKLGEDRYTVV</sequence>
<accession>A0A9W9QA72</accession>
<organism evidence="1 2">
    <name type="scientific">Penicillium brevicompactum</name>
    <dbReference type="NCBI Taxonomy" id="5074"/>
    <lineage>
        <taxon>Eukaryota</taxon>
        <taxon>Fungi</taxon>
        <taxon>Dikarya</taxon>
        <taxon>Ascomycota</taxon>
        <taxon>Pezizomycotina</taxon>
        <taxon>Eurotiomycetes</taxon>
        <taxon>Eurotiomycetidae</taxon>
        <taxon>Eurotiales</taxon>
        <taxon>Aspergillaceae</taxon>
        <taxon>Penicillium</taxon>
    </lineage>
</organism>
<evidence type="ECO:0000313" key="1">
    <source>
        <dbReference type="EMBL" id="KAJ5329850.1"/>
    </source>
</evidence>
<dbReference type="Proteomes" id="UP001147695">
    <property type="component" value="Unassembled WGS sequence"/>
</dbReference>
<evidence type="ECO:0000313" key="2">
    <source>
        <dbReference type="Proteomes" id="UP001147695"/>
    </source>
</evidence>
<proteinExistence type="predicted"/>
<reference evidence="1" key="2">
    <citation type="journal article" date="2023" name="IMA Fungus">
        <title>Comparative genomic study of the Penicillium genus elucidates a diverse pangenome and 15 lateral gene transfer events.</title>
        <authorList>
            <person name="Petersen C."/>
            <person name="Sorensen T."/>
            <person name="Nielsen M.R."/>
            <person name="Sondergaard T.E."/>
            <person name="Sorensen J.L."/>
            <person name="Fitzpatrick D.A."/>
            <person name="Frisvad J.C."/>
            <person name="Nielsen K.L."/>
        </authorList>
    </citation>
    <scope>NUCLEOTIDE SEQUENCE</scope>
    <source>
        <strain evidence="1">IBT 35673</strain>
    </source>
</reference>
<dbReference type="AlphaFoldDB" id="A0A9W9QA72"/>
<reference evidence="1" key="1">
    <citation type="submission" date="2022-12" db="EMBL/GenBank/DDBJ databases">
        <authorList>
            <person name="Petersen C."/>
        </authorList>
    </citation>
    <scope>NUCLEOTIDE SEQUENCE</scope>
    <source>
        <strain evidence="1">IBT 35673</strain>
    </source>
</reference>
<dbReference type="EMBL" id="JAPZBQ010000005">
    <property type="protein sequence ID" value="KAJ5329850.1"/>
    <property type="molecule type" value="Genomic_DNA"/>
</dbReference>
<protein>
    <submittedName>
        <fullName evidence="1">Uncharacterized protein</fullName>
    </submittedName>
</protein>
<name>A0A9W9QA72_PENBR</name>